<evidence type="ECO:0008006" key="4">
    <source>
        <dbReference type="Google" id="ProtNLM"/>
    </source>
</evidence>
<protein>
    <recommendedName>
        <fullName evidence="4">Phage minor structural protein GP20</fullName>
    </recommendedName>
</protein>
<evidence type="ECO:0000313" key="3">
    <source>
        <dbReference type="Proteomes" id="UP000255101"/>
    </source>
</evidence>
<reference evidence="2 3" key="1">
    <citation type="submission" date="2018-06" db="EMBL/GenBank/DDBJ databases">
        <authorList>
            <consortium name="Pathogen Informatics"/>
            <person name="Doyle S."/>
        </authorList>
    </citation>
    <scope>NUCLEOTIDE SEQUENCE [LARGE SCALE GENOMIC DNA]</scope>
    <source>
        <strain evidence="2 3">NCTC11460</strain>
    </source>
</reference>
<proteinExistence type="predicted"/>
<evidence type="ECO:0000256" key="1">
    <source>
        <dbReference type="SAM" id="Coils"/>
    </source>
</evidence>
<name>A0A379CEZ9_9FIRM</name>
<dbReference type="Gene3D" id="1.20.5.300">
    <property type="match status" value="1"/>
</dbReference>
<accession>A0A379CEZ9</accession>
<feature type="coiled-coil region" evidence="1">
    <location>
        <begin position="27"/>
        <end position="75"/>
    </location>
</feature>
<evidence type="ECO:0000313" key="2">
    <source>
        <dbReference type="EMBL" id="SUB61032.1"/>
    </source>
</evidence>
<dbReference type="Pfam" id="PF06810">
    <property type="entry name" value="Phage_scaffold"/>
    <property type="match status" value="1"/>
</dbReference>
<keyword evidence="1" id="KW-0175">Coiled coil</keyword>
<gene>
    <name evidence="2" type="ORF">NCTC11460_00949</name>
</gene>
<dbReference type="Proteomes" id="UP000255101">
    <property type="component" value="Unassembled WGS sequence"/>
</dbReference>
<sequence length="197" mass="22372">MKREFLKELGLEDDVIGKIMKEHGKSIQKLDDAIETYRGKISDLQTDIATKDKAYEDLNKELTVSKAKVEDFEKLDVEGLKKSVQDWENKYNEREYDLSVDKYMQGYKFTSDLAKEATISKFKEQKFKLKDGKLDGAEDFMKKFIEENKSAFVVEGEGNNNASNGISNGPAPYKYVPAGGSSAEDIKDFESMLDSMI</sequence>
<dbReference type="InterPro" id="IPR009636">
    <property type="entry name" value="SCAF"/>
</dbReference>
<dbReference type="AlphaFoldDB" id="A0A379CEZ9"/>
<dbReference type="RefSeq" id="WP_002845630.1">
    <property type="nucleotide sequence ID" value="NZ_FOVA01000002.1"/>
</dbReference>
<dbReference type="EMBL" id="UGTB01000004">
    <property type="protein sequence ID" value="SUB61032.1"/>
    <property type="molecule type" value="Genomic_DNA"/>
</dbReference>
<organism evidence="2 3">
    <name type="scientific">Peptostreptococcus anaerobius</name>
    <dbReference type="NCBI Taxonomy" id="1261"/>
    <lineage>
        <taxon>Bacteria</taxon>
        <taxon>Bacillati</taxon>
        <taxon>Bacillota</taxon>
        <taxon>Clostridia</taxon>
        <taxon>Peptostreptococcales</taxon>
        <taxon>Peptostreptococcaceae</taxon>
        <taxon>Peptostreptococcus</taxon>
    </lineage>
</organism>